<sequence>MRQLRLFLYLVVAAACAQTISVTGNTNSSTQQTLVSVPLEDILERSNVRPVPAIVANGISYAVGEVAGVPFATAIRPGVTEAFGIANGTLAFSEAGQLLLSKTGHRGVVKVAAEGKVLRAAWRPGSRSLAAIFLNQSGAYLALYDTAAQSLTKVPAAGLTTDVLTWEERGNVLYFVCRTEAGYSLVQWSPGSGETKESPISARDVPFVSAWTADELREGNGFTRLREQTAFTQAFQDTAGAGSAFYLKAGPEATPVADALPVLLLDRHLLVAQIVEGRRQYWFLPTDLAAGSVAGPQDPLIYAPLPTDAYPAGESALDLPAPSSCKAAVVNRSTVASLFQTVDWYRTSCGLKANEREIPPPVLRGPGATTSSGTEIAGDPILEWEPVPDAVEYELYVTRYKVAPSVGEEVYATNVYENRKISGSNTTWLLPGGVLERGGNYRWNVRAKFAAGATGHFSSQSLSFFVRGKAPAPVAPGKAGITEPIKVLAPVLTWLETKDSATYEIEVENTRNVGENSRSPVYQGSADDIFLRLSDGILRNNQTYSWRVRGVSSDGIMSEQAPPLEFAVGDGTSFAMELAPTSQTWNVNAGHYWNSATRRLWISNRYNSTCWQTYIVAYTGGVQAGELGFIDPYIEITPTPSGWPVGVASGSTNGPATCTTNTSTAPIDEMDSFHAAYAGIVSAPISATTGLTSVTLNLMDDDVWPNGDDLMNSVSLSIGADVTGPSLPSLTNVSATASAILFSASSTDANSGLYGYEVKLTTNGQDYYCVNGASPLKSIWGCYLFPSGTPLSVSGLAPGTSYSLTITGYDNVGNPGSTSVLNQTTKQSVTIRTSPSGLSYTVDGQAYSSTQVFSWTPGSPHSISTTTPQSGGTGIRYVWSGWNDGGGISHSVSAPNSATTYTASFTTQYYLTTSAGGGGGTVSPASQWYDAGQNAGISASAYQGYQFVSWSGTGSGSYSGSNASTNVTMNGPISETASFSQQVSMTVTTNPSGRSFTVDGQTYFAAQAFNWSPGSQHSIGTTTPQSGGTGIQYVWSNWNDGGAISHAVTAPGSATTYTANFTYPVLSDNIRRQRRRHSESGESGPSVTTSECS</sequence>
<protein>
    <recommendedName>
        <fullName evidence="3">Fibronectin type-III domain-containing protein</fullName>
    </recommendedName>
</protein>
<dbReference type="SUPFAM" id="SSF49265">
    <property type="entry name" value="Fibronectin type III"/>
    <property type="match status" value="1"/>
</dbReference>
<feature type="chain" id="PRO_5032968832" description="Fibronectin type-III domain-containing protein" evidence="2">
    <location>
        <begin position="18"/>
        <end position="1093"/>
    </location>
</feature>
<evidence type="ECO:0000256" key="2">
    <source>
        <dbReference type="SAM" id="SignalP"/>
    </source>
</evidence>
<evidence type="ECO:0000313" key="5">
    <source>
        <dbReference type="Proteomes" id="UP000593892"/>
    </source>
</evidence>
<dbReference type="KEGG" id="pfer:IRI77_11360"/>
<accession>A0A7S7NVD9</accession>
<evidence type="ECO:0000256" key="1">
    <source>
        <dbReference type="SAM" id="MobiDB-lite"/>
    </source>
</evidence>
<proteinExistence type="predicted"/>
<evidence type="ECO:0000313" key="4">
    <source>
        <dbReference type="EMBL" id="QOY90515.1"/>
    </source>
</evidence>
<dbReference type="InterPro" id="IPR036116">
    <property type="entry name" value="FN3_sf"/>
</dbReference>
<feature type="compositionally biased region" description="Polar residues" evidence="1">
    <location>
        <begin position="1081"/>
        <end position="1093"/>
    </location>
</feature>
<dbReference type="EMBL" id="CP063849">
    <property type="protein sequence ID" value="QOY90515.1"/>
    <property type="molecule type" value="Genomic_DNA"/>
</dbReference>
<feature type="region of interest" description="Disordered" evidence="1">
    <location>
        <begin position="1068"/>
        <end position="1093"/>
    </location>
</feature>
<dbReference type="Gene3D" id="2.60.40.10">
    <property type="entry name" value="Immunoglobulins"/>
    <property type="match status" value="1"/>
</dbReference>
<dbReference type="PROSITE" id="PS50853">
    <property type="entry name" value="FN3"/>
    <property type="match status" value="1"/>
</dbReference>
<dbReference type="PROSITE" id="PS51257">
    <property type="entry name" value="PROKAR_LIPOPROTEIN"/>
    <property type="match status" value="1"/>
</dbReference>
<keyword evidence="5" id="KW-1185">Reference proteome</keyword>
<dbReference type="InterPro" id="IPR013783">
    <property type="entry name" value="Ig-like_fold"/>
</dbReference>
<reference evidence="4 5" key="1">
    <citation type="submission" date="2020-10" db="EMBL/GenBank/DDBJ databases">
        <title>Complete genome sequence of Paludibaculum fermentans P105T, a facultatively anaerobic acidobacterium capable of dissimilatory Fe(III) reduction.</title>
        <authorList>
            <person name="Dedysh S.N."/>
            <person name="Beletsky A.V."/>
            <person name="Kulichevskaya I.S."/>
            <person name="Mardanov A.V."/>
            <person name="Ravin N.V."/>
        </authorList>
    </citation>
    <scope>NUCLEOTIDE SEQUENCE [LARGE SCALE GENOMIC DNA]</scope>
    <source>
        <strain evidence="4 5">P105</strain>
    </source>
</reference>
<dbReference type="InterPro" id="IPR003961">
    <property type="entry name" value="FN3_dom"/>
</dbReference>
<gene>
    <name evidence="4" type="ORF">IRI77_11360</name>
</gene>
<dbReference type="InterPro" id="IPR044060">
    <property type="entry name" value="Bacterial_rp_domain"/>
</dbReference>
<organism evidence="4 5">
    <name type="scientific">Paludibaculum fermentans</name>
    <dbReference type="NCBI Taxonomy" id="1473598"/>
    <lineage>
        <taxon>Bacteria</taxon>
        <taxon>Pseudomonadati</taxon>
        <taxon>Acidobacteriota</taxon>
        <taxon>Terriglobia</taxon>
        <taxon>Bryobacterales</taxon>
        <taxon>Bryobacteraceae</taxon>
        <taxon>Paludibaculum</taxon>
    </lineage>
</organism>
<dbReference type="AlphaFoldDB" id="A0A7S7NVD9"/>
<feature type="signal peptide" evidence="2">
    <location>
        <begin position="1"/>
        <end position="17"/>
    </location>
</feature>
<evidence type="ECO:0000259" key="3">
    <source>
        <dbReference type="PROSITE" id="PS50853"/>
    </source>
</evidence>
<dbReference type="Proteomes" id="UP000593892">
    <property type="component" value="Chromosome"/>
</dbReference>
<dbReference type="RefSeq" id="WP_194452178.1">
    <property type="nucleotide sequence ID" value="NZ_CP063849.1"/>
</dbReference>
<keyword evidence="2" id="KW-0732">Signal</keyword>
<feature type="domain" description="Fibronectin type-III" evidence="3">
    <location>
        <begin position="724"/>
        <end position="828"/>
    </location>
</feature>
<dbReference type="Pfam" id="PF18998">
    <property type="entry name" value="Flg_new_2"/>
    <property type="match status" value="1"/>
</dbReference>
<name>A0A7S7NVD9_PALFE</name>